<proteinExistence type="predicted"/>
<dbReference type="EMBL" id="CP013738">
    <property type="protein sequence ID" value="ALU91914.1"/>
    <property type="molecule type" value="Genomic_DNA"/>
</dbReference>
<name>A0A0U3LTP7_STRGL</name>
<dbReference type="STRING" id="1172567.WQO_00110"/>
<dbReference type="Proteomes" id="UP000064183">
    <property type="component" value="Chromosome"/>
</dbReference>
<feature type="compositionally biased region" description="Basic and acidic residues" evidence="1">
    <location>
        <begin position="8"/>
        <end position="18"/>
    </location>
</feature>
<accession>A0A0U3LTP7</accession>
<dbReference type="KEGG" id="sgb:WQO_00110"/>
<evidence type="ECO:0000313" key="3">
    <source>
        <dbReference type="Proteomes" id="UP000064183"/>
    </source>
</evidence>
<gene>
    <name evidence="2" type="ORF">WQO_00110</name>
</gene>
<organism evidence="2 3">
    <name type="scientific">Streptomyces globisporus C-1027</name>
    <dbReference type="NCBI Taxonomy" id="1172567"/>
    <lineage>
        <taxon>Bacteria</taxon>
        <taxon>Bacillati</taxon>
        <taxon>Actinomycetota</taxon>
        <taxon>Actinomycetes</taxon>
        <taxon>Kitasatosporales</taxon>
        <taxon>Streptomycetaceae</taxon>
        <taxon>Streptomyces</taxon>
    </lineage>
</organism>
<feature type="region of interest" description="Disordered" evidence="1">
    <location>
        <begin position="1"/>
        <end position="23"/>
    </location>
</feature>
<evidence type="ECO:0000256" key="1">
    <source>
        <dbReference type="SAM" id="MobiDB-lite"/>
    </source>
</evidence>
<evidence type="ECO:0000313" key="2">
    <source>
        <dbReference type="EMBL" id="ALU91914.1"/>
    </source>
</evidence>
<dbReference type="AlphaFoldDB" id="A0A0U3LTP7"/>
<reference evidence="2 3" key="1">
    <citation type="journal article" date="2012" name="J. Bacteriol.">
        <title>Draft genome sequence of Streptomyces globisporus C-1027, which produces an antitumor antibiotic consisting of a nine-membered enediyne with a chromoprotein.</title>
        <authorList>
            <person name="Wang L."/>
            <person name="Wang S."/>
            <person name="He Q."/>
            <person name="Yu T."/>
            <person name="Li Q."/>
            <person name="Hong B."/>
        </authorList>
    </citation>
    <scope>NUCLEOTIDE SEQUENCE [LARGE SCALE GENOMIC DNA]</scope>
    <source>
        <strain evidence="2 3">C-1027</strain>
    </source>
</reference>
<sequence>MGLVTPDLARKGPEDRQHAVTAERVMLPPTKVTVVGADDPLADLLPRMQPGVEHPLERKGLFGTVSASYVSRTVTWLTTSIPRGHGGGRDT</sequence>
<protein>
    <submittedName>
        <fullName evidence="2">Uncharacterized protein</fullName>
    </submittedName>
</protein>